<protein>
    <submittedName>
        <fullName evidence="3">G protein-coupled receptor</fullName>
    </submittedName>
</protein>
<keyword evidence="1" id="KW-0472">Membrane</keyword>
<organism evidence="2 3">
    <name type="scientific">Ditylenchus dipsaci</name>
    <dbReference type="NCBI Taxonomy" id="166011"/>
    <lineage>
        <taxon>Eukaryota</taxon>
        <taxon>Metazoa</taxon>
        <taxon>Ecdysozoa</taxon>
        <taxon>Nematoda</taxon>
        <taxon>Chromadorea</taxon>
        <taxon>Rhabditida</taxon>
        <taxon>Tylenchina</taxon>
        <taxon>Tylenchomorpha</taxon>
        <taxon>Sphaerularioidea</taxon>
        <taxon>Anguinidae</taxon>
        <taxon>Anguininae</taxon>
        <taxon>Ditylenchus</taxon>
    </lineage>
</organism>
<name>A0A915CPI9_9BILA</name>
<feature type="transmembrane region" description="Helical" evidence="1">
    <location>
        <begin position="144"/>
        <end position="163"/>
    </location>
</feature>
<proteinExistence type="predicted"/>
<feature type="transmembrane region" description="Helical" evidence="1">
    <location>
        <begin position="13"/>
        <end position="34"/>
    </location>
</feature>
<evidence type="ECO:0000313" key="2">
    <source>
        <dbReference type="Proteomes" id="UP000887574"/>
    </source>
</evidence>
<evidence type="ECO:0000313" key="3">
    <source>
        <dbReference type="WBParaSite" id="jg11176"/>
    </source>
</evidence>
<dbReference type="Proteomes" id="UP000887574">
    <property type="component" value="Unplaced"/>
</dbReference>
<feature type="transmembrane region" description="Helical" evidence="1">
    <location>
        <begin position="84"/>
        <end position="105"/>
    </location>
</feature>
<dbReference type="PANTHER" id="PTHR22943">
    <property type="entry name" value="7-TRANSMEMBRANE DOMAIN RECEPTOR C.ELEGANS"/>
    <property type="match status" value="1"/>
</dbReference>
<dbReference type="SUPFAM" id="SSF81321">
    <property type="entry name" value="Family A G protein-coupled receptor-like"/>
    <property type="match status" value="1"/>
</dbReference>
<keyword evidence="1" id="KW-1133">Transmembrane helix</keyword>
<dbReference type="Pfam" id="PF10326">
    <property type="entry name" value="7TM_GPCR_Str"/>
    <property type="match status" value="1"/>
</dbReference>
<feature type="transmembrane region" description="Helical" evidence="1">
    <location>
        <begin position="46"/>
        <end position="72"/>
    </location>
</feature>
<dbReference type="InterPro" id="IPR019428">
    <property type="entry name" value="7TM_GPCR_serpentine_rcpt_Str"/>
</dbReference>
<reference evidence="3" key="1">
    <citation type="submission" date="2022-11" db="UniProtKB">
        <authorList>
            <consortium name="WormBaseParasite"/>
        </authorList>
    </citation>
    <scope>IDENTIFICATION</scope>
</reference>
<keyword evidence="2" id="KW-1185">Reference proteome</keyword>
<dbReference type="AlphaFoldDB" id="A0A915CPI9"/>
<feature type="transmembrane region" description="Helical" evidence="1">
    <location>
        <begin position="175"/>
        <end position="196"/>
    </location>
</feature>
<accession>A0A915CPI9</accession>
<sequence>MQRLRTVSLVHEFNAYLCFSLSFFLNILLMWLISKKSTKEMKQYSLIILQTCIIDLCLASVGALIQPVFLFIDSYLIFYQSGLIRAISPPFDILFFLIFLFIYYISMSSNAVQFLYRYLFICSAEIEQIINIDGIHLTCMETPAILPLVAGCIGIYGSIGSIFSGKGSQEVDPSVYITALGHWIPVLNPLITIIVVKPYRQTFTGRKVTNSTVLFSQTLNNTDRISRNN</sequence>
<keyword evidence="1" id="KW-0812">Transmembrane</keyword>
<dbReference type="WBParaSite" id="jg11176">
    <property type="protein sequence ID" value="jg11176"/>
    <property type="gene ID" value="jg11176"/>
</dbReference>
<evidence type="ECO:0000256" key="1">
    <source>
        <dbReference type="SAM" id="Phobius"/>
    </source>
</evidence>
<dbReference type="PANTHER" id="PTHR22943:SF248">
    <property type="entry name" value="SEVEN TM RECEPTOR"/>
    <property type="match status" value="1"/>
</dbReference>